<evidence type="ECO:0000313" key="1">
    <source>
        <dbReference type="EMBL" id="GAN79793.1"/>
    </source>
</evidence>
<dbReference type="AlphaFoldDB" id="A0A0D6PF13"/>
<gene>
    <name evidence="1" type="ORF">Aam_030_026</name>
</gene>
<proteinExistence type="predicted"/>
<reference evidence="1 2" key="1">
    <citation type="submission" date="2012-11" db="EMBL/GenBank/DDBJ databases">
        <title>Whole genome sequence of Acidocella aminolytica 101 = DSM 11237.</title>
        <authorList>
            <person name="Azuma Y."/>
            <person name="Higashiura N."/>
            <person name="Hirakawa H."/>
            <person name="Matsushita K."/>
        </authorList>
    </citation>
    <scope>NUCLEOTIDE SEQUENCE [LARGE SCALE GENOMIC DNA]</scope>
    <source>
        <strain evidence="2">101 / DSM 11237</strain>
    </source>
</reference>
<dbReference type="RefSeq" id="WP_048878230.1">
    <property type="nucleotide sequence ID" value="NZ_BANC01000030.1"/>
</dbReference>
<comment type="caution">
    <text evidence="1">The sequence shown here is derived from an EMBL/GenBank/DDBJ whole genome shotgun (WGS) entry which is preliminary data.</text>
</comment>
<accession>A0A0D6PF13</accession>
<dbReference type="Proteomes" id="UP000032668">
    <property type="component" value="Unassembled WGS sequence"/>
</dbReference>
<evidence type="ECO:0000313" key="2">
    <source>
        <dbReference type="Proteomes" id="UP000032668"/>
    </source>
</evidence>
<dbReference type="STRING" id="1120923.SAMN02746095_02939"/>
<name>A0A0D6PF13_9PROT</name>
<sequence length="73" mass="8174">MTDTTHLEALQVGLSHELCRLAAAKTPQEITMRSVKVRQYEREIADEQKFLNLPEDGPLPEITDDELLAALGL</sequence>
<organism evidence="1 2">
    <name type="scientific">Acidocella aminolytica 101 = DSM 11237</name>
    <dbReference type="NCBI Taxonomy" id="1120923"/>
    <lineage>
        <taxon>Bacteria</taxon>
        <taxon>Pseudomonadati</taxon>
        <taxon>Pseudomonadota</taxon>
        <taxon>Alphaproteobacteria</taxon>
        <taxon>Acetobacterales</taxon>
        <taxon>Acidocellaceae</taxon>
        <taxon>Acidocella</taxon>
    </lineage>
</organism>
<protein>
    <submittedName>
        <fullName evidence="1">Uncharacterized protein</fullName>
    </submittedName>
</protein>
<keyword evidence="2" id="KW-1185">Reference proteome</keyword>
<dbReference type="EMBL" id="BANC01000030">
    <property type="protein sequence ID" value="GAN79793.1"/>
    <property type="molecule type" value="Genomic_DNA"/>
</dbReference>